<dbReference type="EMBL" id="LR593887">
    <property type="protein sequence ID" value="VTS04068.1"/>
    <property type="molecule type" value="Genomic_DNA"/>
</dbReference>
<dbReference type="InterPro" id="IPR013108">
    <property type="entry name" value="Amidohydro_3"/>
</dbReference>
<dbReference type="KEGG" id="tim:GMBLW1_06120"/>
<organism evidence="2">
    <name type="scientific">Tuwongella immobilis</name>
    <dbReference type="NCBI Taxonomy" id="692036"/>
    <lineage>
        <taxon>Bacteria</taxon>
        <taxon>Pseudomonadati</taxon>
        <taxon>Planctomycetota</taxon>
        <taxon>Planctomycetia</taxon>
        <taxon>Gemmatales</taxon>
        <taxon>Gemmataceae</taxon>
        <taxon>Tuwongella</taxon>
    </lineage>
</organism>
<dbReference type="InterPro" id="IPR032466">
    <property type="entry name" value="Metal_Hydrolase"/>
</dbReference>
<dbReference type="InterPro" id="IPR011059">
    <property type="entry name" value="Metal-dep_hydrolase_composite"/>
</dbReference>
<dbReference type="Proteomes" id="UP000464378">
    <property type="component" value="Chromosome"/>
</dbReference>
<dbReference type="InParanoid" id="A0A6C2YNZ8"/>
<dbReference type="InterPro" id="IPR050378">
    <property type="entry name" value="Metallo-dep_Hydrolases_sf"/>
</dbReference>
<feature type="domain" description="Amidohydrolase 3" evidence="1">
    <location>
        <begin position="45"/>
        <end position="499"/>
    </location>
</feature>
<dbReference type="PANTHER" id="PTHR11647">
    <property type="entry name" value="HYDRANTOINASE/DIHYDROPYRIMIDINASE FAMILY MEMBER"/>
    <property type="match status" value="1"/>
</dbReference>
<protein>
    <recommendedName>
        <fullName evidence="1">Amidohydrolase 3 domain-containing protein</fullName>
    </recommendedName>
</protein>
<dbReference type="Gene3D" id="3.20.20.140">
    <property type="entry name" value="Metal-dependent hydrolases"/>
    <property type="match status" value="1"/>
</dbReference>
<dbReference type="EMBL" id="LR586016">
    <property type="protein sequence ID" value="VIP03348.1"/>
    <property type="molecule type" value="Genomic_DNA"/>
</dbReference>
<accession>A0A6C2YNZ8</accession>
<keyword evidence="3" id="KW-1185">Reference proteome</keyword>
<dbReference type="Pfam" id="PF07969">
    <property type="entry name" value="Amidohydro_3"/>
    <property type="match status" value="1"/>
</dbReference>
<evidence type="ECO:0000313" key="3">
    <source>
        <dbReference type="Proteomes" id="UP000464378"/>
    </source>
</evidence>
<gene>
    <name evidence="2" type="ORF">GMBLW1_06120</name>
</gene>
<dbReference type="Gene3D" id="3.30.1490.130">
    <property type="entry name" value="D-aminoacylase. Domain 3"/>
    <property type="match status" value="1"/>
</dbReference>
<dbReference type="CDD" id="cd01297">
    <property type="entry name" value="D-aminoacylase"/>
    <property type="match status" value="1"/>
</dbReference>
<sequence length="518" mass="56629">MFDVLIRNGRIVDGSGLPWFAGDVGIIGDRIAAVGNLAAAHAEVTIDANHQIVAPGLIDAHVHGDLALLVDPLHEAAIRQGVTTYIIGQDGVAMTPGSADTQEYMRRYTAGFSGGHVITDRTWYDTATYLEAFTNRCALNVAVLIPNGNVRMEVMGLDPRDSTPQERQAMRAIIQENLEQGAVGISSGLDYIPSRYATTAELVEICKELAPVDGVYVSHMRGYSPETVIPAMEEMATIFRESGCAVHISHFNCLADVVLPWLDHARQNVDITFDLYCYLFGSTILGMIALPPDVQQGGVEPTLERLSDPAVRASLRAWFENPRVPLEPIRLSAVAHPRFVRYEGWTLADAAKDAKMELGEFICEVAVATRLAAGTVVPHDRRRTENDLRQLMNHPAMMGGSDGIFVGGCPHPRGTGCFARYLGYHVRDRKHWSLEQAVSHLSYHAARRHGLRQRGLIRAGMAADVIVFDPESIADRSTFEQGKTLAVGMSDVLVNGKLVLHQGMRTPALPGRGLRRGD</sequence>
<evidence type="ECO:0000313" key="2">
    <source>
        <dbReference type="EMBL" id="VIP03348.1"/>
    </source>
</evidence>
<name>A0A6C2YNZ8_9BACT</name>
<proteinExistence type="predicted"/>
<dbReference type="GO" id="GO:0016812">
    <property type="term" value="F:hydrolase activity, acting on carbon-nitrogen (but not peptide) bonds, in cyclic amides"/>
    <property type="evidence" value="ECO:0007669"/>
    <property type="project" value="TreeGrafter"/>
</dbReference>
<dbReference type="Gene3D" id="2.30.40.10">
    <property type="entry name" value="Urease, subunit C, domain 1"/>
    <property type="match status" value="1"/>
</dbReference>
<dbReference type="RefSeq" id="WP_162658428.1">
    <property type="nucleotide sequence ID" value="NZ_LR593887.1"/>
</dbReference>
<reference evidence="2" key="1">
    <citation type="submission" date="2019-04" db="EMBL/GenBank/DDBJ databases">
        <authorList>
            <consortium name="Science for Life Laboratories"/>
        </authorList>
    </citation>
    <scope>NUCLEOTIDE SEQUENCE</scope>
    <source>
        <strain evidence="2">MBLW1</strain>
    </source>
</reference>
<dbReference type="SUPFAM" id="SSF51556">
    <property type="entry name" value="Metallo-dependent hydrolases"/>
    <property type="match status" value="1"/>
</dbReference>
<evidence type="ECO:0000259" key="1">
    <source>
        <dbReference type="Pfam" id="PF07969"/>
    </source>
</evidence>
<dbReference type="GO" id="GO:0005829">
    <property type="term" value="C:cytosol"/>
    <property type="evidence" value="ECO:0007669"/>
    <property type="project" value="TreeGrafter"/>
</dbReference>
<dbReference type="GO" id="GO:0016811">
    <property type="term" value="F:hydrolase activity, acting on carbon-nitrogen (but not peptide) bonds, in linear amides"/>
    <property type="evidence" value="ECO:0007669"/>
    <property type="project" value="InterPro"/>
</dbReference>
<dbReference type="AlphaFoldDB" id="A0A6C2YNZ8"/>
<dbReference type="SUPFAM" id="SSF51338">
    <property type="entry name" value="Composite domain of metallo-dependent hydrolases"/>
    <property type="match status" value="1"/>
</dbReference>
<dbReference type="PANTHER" id="PTHR11647:SF1">
    <property type="entry name" value="COLLAPSIN RESPONSE MEDIATOR PROTEIN"/>
    <property type="match status" value="1"/>
</dbReference>
<dbReference type="InterPro" id="IPR023100">
    <property type="entry name" value="D-aminoacylase_insert_dom_sf"/>
</dbReference>